<dbReference type="Pfam" id="PF20256">
    <property type="entry name" value="MoCoBD_2"/>
    <property type="match status" value="1"/>
</dbReference>
<dbReference type="Pfam" id="PF02738">
    <property type="entry name" value="MoCoBD_1"/>
    <property type="match status" value="1"/>
</dbReference>
<proteinExistence type="predicted"/>
<evidence type="ECO:0000313" key="5">
    <source>
        <dbReference type="EMBL" id="UYM03670.1"/>
    </source>
</evidence>
<dbReference type="Pfam" id="PF01315">
    <property type="entry name" value="Ald_Xan_dh_C"/>
    <property type="match status" value="1"/>
</dbReference>
<dbReference type="SMART" id="SM01008">
    <property type="entry name" value="Ald_Xan_dh_C"/>
    <property type="match status" value="1"/>
</dbReference>
<dbReference type="SUPFAM" id="SSF56003">
    <property type="entry name" value="Molybdenum cofactor-binding domain"/>
    <property type="match status" value="1"/>
</dbReference>
<dbReference type="Proteomes" id="UP001164390">
    <property type="component" value="Chromosome"/>
</dbReference>
<gene>
    <name evidence="5" type="ORF">L0C25_14050</name>
</gene>
<feature type="domain" description="Aldehyde oxidase/xanthine dehydrogenase a/b hammerhead" evidence="4">
    <location>
        <begin position="11"/>
        <end position="121"/>
    </location>
</feature>
<dbReference type="GO" id="GO:0016491">
    <property type="term" value="F:oxidoreductase activity"/>
    <property type="evidence" value="ECO:0007669"/>
    <property type="project" value="UniProtKB-KW"/>
</dbReference>
<accession>A0AA46TEC5</accession>
<reference evidence="5" key="1">
    <citation type="submission" date="2022-01" db="EMBL/GenBank/DDBJ databases">
        <title>Nocardioidaceae gen. sp. A5X3R13.</title>
        <authorList>
            <person name="Lopez Marin M.A."/>
            <person name="Uhlik O."/>
        </authorList>
    </citation>
    <scope>NUCLEOTIDE SEQUENCE</scope>
    <source>
        <strain evidence="5">A5X3R13</strain>
    </source>
</reference>
<dbReference type="GO" id="GO:0005506">
    <property type="term" value="F:iron ion binding"/>
    <property type="evidence" value="ECO:0007669"/>
    <property type="project" value="InterPro"/>
</dbReference>
<dbReference type="Gene3D" id="3.30.365.10">
    <property type="entry name" value="Aldehyde oxidase/xanthine dehydrogenase, molybdopterin binding domain"/>
    <property type="match status" value="4"/>
</dbReference>
<dbReference type="InterPro" id="IPR000674">
    <property type="entry name" value="Ald_Oxase/Xan_DH_a/b"/>
</dbReference>
<name>A0AA46TEC5_9ACTN</name>
<dbReference type="PANTHER" id="PTHR11908:SF132">
    <property type="entry name" value="ALDEHYDE OXIDASE 1-RELATED"/>
    <property type="match status" value="1"/>
</dbReference>
<feature type="region of interest" description="Disordered" evidence="3">
    <location>
        <begin position="744"/>
        <end position="777"/>
    </location>
</feature>
<keyword evidence="6" id="KW-1185">Reference proteome</keyword>
<evidence type="ECO:0000256" key="1">
    <source>
        <dbReference type="ARBA" id="ARBA00022505"/>
    </source>
</evidence>
<dbReference type="PANTHER" id="PTHR11908">
    <property type="entry name" value="XANTHINE DEHYDROGENASE"/>
    <property type="match status" value="1"/>
</dbReference>
<dbReference type="InterPro" id="IPR008274">
    <property type="entry name" value="AldOxase/xan_DH_MoCoBD1"/>
</dbReference>
<evidence type="ECO:0000313" key="6">
    <source>
        <dbReference type="Proteomes" id="UP001164390"/>
    </source>
</evidence>
<evidence type="ECO:0000259" key="4">
    <source>
        <dbReference type="SMART" id="SM01008"/>
    </source>
</evidence>
<dbReference type="Gene3D" id="3.90.1170.50">
    <property type="entry name" value="Aldehyde oxidase/xanthine dehydrogenase, a/b hammerhead"/>
    <property type="match status" value="1"/>
</dbReference>
<dbReference type="InterPro" id="IPR046867">
    <property type="entry name" value="AldOxase/xan_DH_MoCoBD2"/>
</dbReference>
<keyword evidence="2" id="KW-0560">Oxidoreductase</keyword>
<organism evidence="5 6">
    <name type="scientific">Solicola gregarius</name>
    <dbReference type="NCBI Taxonomy" id="2908642"/>
    <lineage>
        <taxon>Bacteria</taxon>
        <taxon>Bacillati</taxon>
        <taxon>Actinomycetota</taxon>
        <taxon>Actinomycetes</taxon>
        <taxon>Propionibacteriales</taxon>
        <taxon>Nocardioidaceae</taxon>
        <taxon>Solicola</taxon>
    </lineage>
</organism>
<keyword evidence="1" id="KW-0500">Molybdenum</keyword>
<evidence type="ECO:0000256" key="2">
    <source>
        <dbReference type="ARBA" id="ARBA00023002"/>
    </source>
</evidence>
<dbReference type="InterPro" id="IPR016208">
    <property type="entry name" value="Ald_Oxase/xanthine_DH-like"/>
</dbReference>
<dbReference type="KEGG" id="sgrg:L0C25_14050"/>
<dbReference type="InterPro" id="IPR037165">
    <property type="entry name" value="AldOxase/xan_DH_Mopterin-bd_sf"/>
</dbReference>
<dbReference type="SUPFAM" id="SSF54665">
    <property type="entry name" value="CO dehydrogenase molybdoprotein N-domain-like"/>
    <property type="match status" value="1"/>
</dbReference>
<feature type="compositionally biased region" description="Basic and acidic residues" evidence="3">
    <location>
        <begin position="744"/>
        <end position="756"/>
    </location>
</feature>
<sequence>MRRVEDPDLVRGRATFVDNGQPAGVLHAAFVRSTYAHARIASIDTAEARELPGVVAVYTAADLDLAPFAGFSPVNEACSRAPLATDRVRFVGDTIALVVAESVAAAADALELVDADLEPLPVVTDPESAVADGSPLQFEELGSNIAAGVQDDPAVDVLADADHVVRARVENQRVAVAPIEGNAVLVEPGDERLTVHVSTQMPHLSRSMIAKTFGLDPDAVRVVAPHVGGAFGGKPAVIAEHVTVIAAARRLGRPVKWTETRSEAMLSMHGRDQVQYAELGLRRDGTFTGMRWRVVGDCGAYAGFGGALALGPTRTMAQGVYEIPAISYSAIAAMTNTTPVGAFRGAGRPESAALLERIIDIAADELGIDPVELRRRNVIPPDAFPYTTRTGATYDNGDYDLPLREALRIAGYDELLTEQQRRRTDGDVRQLGVGIALYAEVTGGGSGEYGFVEVHPDATVTAMAGTSAHGQGHATAFSMLVAERLGIPIESVAYVQSDTARVPRGSGTGGSRSLQLGGNAVLGAADAVLEQARGIAASMLEASSADVQLDDDGAFTIAGVPNVSLRWAEVATYAAEHQTPLRSGYDFAPDGATFPFGAHVSVVEVDTETGQVTPVRHIAVDDCGRVLNPLLVQGQQHGGAAQGVAQALWEEFVYDEDGTPLTSTFADYALPTAADVPPLEVSNTETPTPMNPLGAKGIGESASVGSTPAVQNAVVDAVSHLGVRHIDMPCSPDRVWRAIESARRGEAPELWRDPPKAFDTLPIRGRAGTDEPETADI</sequence>
<dbReference type="RefSeq" id="WP_271632299.1">
    <property type="nucleotide sequence ID" value="NZ_CP094970.1"/>
</dbReference>
<evidence type="ECO:0000256" key="3">
    <source>
        <dbReference type="SAM" id="MobiDB-lite"/>
    </source>
</evidence>
<dbReference type="EMBL" id="CP094970">
    <property type="protein sequence ID" value="UYM03670.1"/>
    <property type="molecule type" value="Genomic_DNA"/>
</dbReference>
<protein>
    <submittedName>
        <fullName evidence="5">Xanthine dehydrogenase family protein molybdopterin-binding subunit</fullName>
    </submittedName>
</protein>
<dbReference type="InterPro" id="IPR036856">
    <property type="entry name" value="Ald_Oxase/Xan_DH_a/b_sf"/>
</dbReference>
<dbReference type="AlphaFoldDB" id="A0AA46TEC5"/>